<feature type="domain" description="Phosphodiester glycosidase" evidence="1">
    <location>
        <begin position="178"/>
        <end position="357"/>
    </location>
</feature>
<keyword evidence="2" id="KW-0326">Glycosidase</keyword>
<dbReference type="AlphaFoldDB" id="A0A7X0VXJ7"/>
<evidence type="ECO:0000259" key="1">
    <source>
        <dbReference type="Pfam" id="PF09992"/>
    </source>
</evidence>
<sequence length="358" mass="38157">MISNVKRFNRTVLLACAPFLGMMAWLLISPFSLSLSLPGTGGASADTVPLLSRLAAQTQSGLDGAAVVAKDISASIKKVSELYIKTNESMNAIMTTAAAQVNRPGQIYDKRITGRLGSVTDSVQSDNLRAQLFSIRAQNFSGYALKVKLKSAKAMSMTLGKDKVGGSETTLAAVKRTGAVAGINAGGFADSGGKRYPLSTTVVNGKYVTGFESSYKDLSFVGLSDSLKLIGGKFYSQADLDKLNPKFGASFVPMLRKNGVNLPIPAKWQTNPLRAPRTVIANYKDDQLLLLVIDGRDENGSSGATLEEIQILLQRFGAIDAYNLDGGGSSTLVFKGRVVNHPSDGQLRPLATNFLFFQ</sequence>
<dbReference type="EMBL" id="JACJVO010000027">
    <property type="protein sequence ID" value="MBB6733522.1"/>
    <property type="molecule type" value="Genomic_DNA"/>
</dbReference>
<dbReference type="RefSeq" id="WP_185131180.1">
    <property type="nucleotide sequence ID" value="NZ_JACJVO010000027.1"/>
</dbReference>
<proteinExistence type="predicted"/>
<dbReference type="PANTHER" id="PTHR40446:SF2">
    <property type="entry name" value="N-ACETYLGLUCOSAMINE-1-PHOSPHODIESTER ALPHA-N-ACETYLGLUCOSAMINIDASE"/>
    <property type="match status" value="1"/>
</dbReference>
<dbReference type="GO" id="GO:0016798">
    <property type="term" value="F:hydrolase activity, acting on glycosyl bonds"/>
    <property type="evidence" value="ECO:0007669"/>
    <property type="project" value="UniProtKB-KW"/>
</dbReference>
<protein>
    <submittedName>
        <fullName evidence="2">Phosphodiester glycosidase family protein</fullName>
    </submittedName>
</protein>
<name>A0A7X0VXJ7_9BACL</name>
<comment type="caution">
    <text evidence="2">The sequence shown here is derived from an EMBL/GenBank/DDBJ whole genome shotgun (WGS) entry which is preliminary data.</text>
</comment>
<evidence type="ECO:0000313" key="3">
    <source>
        <dbReference type="Proteomes" id="UP000564644"/>
    </source>
</evidence>
<reference evidence="2 3" key="1">
    <citation type="submission" date="2020-08" db="EMBL/GenBank/DDBJ databases">
        <title>Cohnella phylogeny.</title>
        <authorList>
            <person name="Dunlap C."/>
        </authorList>
    </citation>
    <scope>NUCLEOTIDE SEQUENCE [LARGE SCALE GENOMIC DNA]</scope>
    <source>
        <strain evidence="2 3">CBP 2801</strain>
    </source>
</reference>
<dbReference type="Proteomes" id="UP000564644">
    <property type="component" value="Unassembled WGS sequence"/>
</dbReference>
<dbReference type="InterPro" id="IPR018711">
    <property type="entry name" value="NAGPA"/>
</dbReference>
<dbReference type="Pfam" id="PF09992">
    <property type="entry name" value="NAGPA"/>
    <property type="match status" value="1"/>
</dbReference>
<evidence type="ECO:0000313" key="2">
    <source>
        <dbReference type="EMBL" id="MBB6733522.1"/>
    </source>
</evidence>
<accession>A0A7X0VXJ7</accession>
<keyword evidence="3" id="KW-1185">Reference proteome</keyword>
<dbReference type="PANTHER" id="PTHR40446">
    <property type="entry name" value="N-ACETYLGLUCOSAMINE-1-PHOSPHODIESTER ALPHA-N-ACETYLGLUCOSAMINIDASE"/>
    <property type="match status" value="1"/>
</dbReference>
<organism evidence="2 3">
    <name type="scientific">Cohnella zeiphila</name>
    <dbReference type="NCBI Taxonomy" id="2761120"/>
    <lineage>
        <taxon>Bacteria</taxon>
        <taxon>Bacillati</taxon>
        <taxon>Bacillota</taxon>
        <taxon>Bacilli</taxon>
        <taxon>Bacillales</taxon>
        <taxon>Paenibacillaceae</taxon>
        <taxon>Cohnella</taxon>
    </lineage>
</organism>
<gene>
    <name evidence="2" type="ORF">H7C18_21590</name>
</gene>
<keyword evidence="2" id="KW-0378">Hydrolase</keyword>